<dbReference type="AlphaFoldDB" id="A0A1R3KLQ4"/>
<gene>
    <name evidence="9" type="ORF">COLO4_06865</name>
</gene>
<organism evidence="9 10">
    <name type="scientific">Corchorus olitorius</name>
    <dbReference type="NCBI Taxonomy" id="93759"/>
    <lineage>
        <taxon>Eukaryota</taxon>
        <taxon>Viridiplantae</taxon>
        <taxon>Streptophyta</taxon>
        <taxon>Embryophyta</taxon>
        <taxon>Tracheophyta</taxon>
        <taxon>Spermatophyta</taxon>
        <taxon>Magnoliopsida</taxon>
        <taxon>eudicotyledons</taxon>
        <taxon>Gunneridae</taxon>
        <taxon>Pentapetalae</taxon>
        <taxon>rosids</taxon>
        <taxon>malvids</taxon>
        <taxon>Malvales</taxon>
        <taxon>Malvaceae</taxon>
        <taxon>Grewioideae</taxon>
        <taxon>Apeibeae</taxon>
        <taxon>Corchorus</taxon>
    </lineage>
</organism>
<dbReference type="CDD" id="cd15489">
    <property type="entry name" value="PHD_SF"/>
    <property type="match status" value="1"/>
</dbReference>
<dbReference type="InterPro" id="IPR056280">
    <property type="entry name" value="AIPP2-like_SPOC"/>
</dbReference>
<dbReference type="SUPFAM" id="SSF57903">
    <property type="entry name" value="FYVE/PHD zinc finger"/>
    <property type="match status" value="1"/>
</dbReference>
<dbReference type="InterPro" id="IPR011011">
    <property type="entry name" value="Znf_FYVE_PHD"/>
</dbReference>
<comment type="caution">
    <text evidence="9">The sequence shown here is derived from an EMBL/GenBank/DDBJ whole genome shotgun (WGS) entry which is preliminary data.</text>
</comment>
<dbReference type="SUPFAM" id="SSF53098">
    <property type="entry name" value="Ribonuclease H-like"/>
    <property type="match status" value="1"/>
</dbReference>
<keyword evidence="3" id="KW-0862">Zinc</keyword>
<evidence type="ECO:0000259" key="8">
    <source>
        <dbReference type="Pfam" id="PF23121"/>
    </source>
</evidence>
<feature type="compositionally biased region" description="Basic and acidic residues" evidence="6">
    <location>
        <begin position="182"/>
        <end position="201"/>
    </location>
</feature>
<dbReference type="InterPro" id="IPR012337">
    <property type="entry name" value="RNaseH-like_sf"/>
</dbReference>
<dbReference type="EMBL" id="AWUE01012954">
    <property type="protein sequence ID" value="OMP08004.1"/>
    <property type="molecule type" value="Genomic_DNA"/>
</dbReference>
<protein>
    <submittedName>
        <fullName evidence="9">Zinc finger, FYVE/PHD-type</fullName>
    </submittedName>
</protein>
<evidence type="ECO:0000256" key="4">
    <source>
        <dbReference type="ARBA" id="ARBA00023015"/>
    </source>
</evidence>
<evidence type="ECO:0000313" key="10">
    <source>
        <dbReference type="Proteomes" id="UP000187203"/>
    </source>
</evidence>
<keyword evidence="4" id="KW-0805">Transcription regulation</keyword>
<dbReference type="Proteomes" id="UP000187203">
    <property type="component" value="Unassembled WGS sequence"/>
</dbReference>
<keyword evidence="5" id="KW-0804">Transcription</keyword>
<proteinExistence type="predicted"/>
<accession>A0A1R3KLQ4</accession>
<dbReference type="Gene3D" id="3.30.420.10">
    <property type="entry name" value="Ribonuclease H-like superfamily/Ribonuclease H"/>
    <property type="match status" value="1"/>
</dbReference>
<dbReference type="CDD" id="cd06222">
    <property type="entry name" value="RNase_H_like"/>
    <property type="match status" value="1"/>
</dbReference>
<dbReference type="GO" id="GO:0034244">
    <property type="term" value="P:negative regulation of transcription elongation by RNA polymerase II"/>
    <property type="evidence" value="ECO:0007669"/>
    <property type="project" value="InterPro"/>
</dbReference>
<evidence type="ECO:0000256" key="5">
    <source>
        <dbReference type="ARBA" id="ARBA00023163"/>
    </source>
</evidence>
<evidence type="ECO:0000256" key="1">
    <source>
        <dbReference type="ARBA" id="ARBA00022723"/>
    </source>
</evidence>
<evidence type="ECO:0000256" key="3">
    <source>
        <dbReference type="ARBA" id="ARBA00022833"/>
    </source>
</evidence>
<sequence length="899" mass="99178">MPQNTHSDKVCDVCGGDSANYAELLIPCCKCSIQRHLYCMGGFVRGVQKDWDDWLCEDCVSGNYVSGKVNFDLRRQVAHRSQKAIGAGKVKFLPTEEVIKLTFGSPNKECSYKSSFISKPEPPKFTASPSKRTFMGSKTVGPSVNPIRVRANPSYLQFGSVKPARVGGMHINSSISQLGAKTPKESKEEKAPQQRAKESSRNVKLVSSIMSAIEVKTANSNATALNITKETLSAPPNSMPSLPFITAGNKAESVLVSYEENVRKKQKFDDILPDKEQKILHPKAEDTLRSSRQSPSRENTAFLGQNFDASEPKNSNVAEREIWNDQLKVSLYCEHFPALKNIWKGGFKFLDSATPGELYGGFLAKPPCIVHRKAYDFLTNMPPVIQVNLLHECHVQADFLQNGGLDLRDIAFYIFPKDDTDRSRQNYCQLFQLMDIKNSVMQSEMNGVELLIFTFKWLHVDSQDLFPRSKADFFCGVFRRKKDNQTKLHQKLPSIVPHLEYKHDDNASSEADMDIDMIGGQAVGTLDMAVSKESTMDLNEWAGKEICDAKARGVSSSQPEEIIEDSSLQGSKKQSQALAYDVSDDPSAACPPPPGFSGKGTKVGPVIKTEGTYNEKPFKLTEKNGLHYSPVSRKDNSHIIAPSVCGLCPVEVKAEVQEVVYNPSAACRSPLVDKGTQIGLEVQGHDDEKAIAAGEKKGLQGSSIPSEDKSKRVSGSFNAPCAGVFKAKVNVENDIVKTRVKLSFAGRSRGRIPGATTGGGLIRDESGKWIIGYNLKIGVCSSLTTDLWALYEGLKLSWDKGCRKVVVESDSVAVVECLKKPLCLLDSNRALIQSCRDLLNNNWDCKLQIVRRDENSCADWLAANVEVNQQGLSIIKVPPFKLIPLLERDRTRKTTNSSS</sequence>
<dbReference type="InterPro" id="IPR036397">
    <property type="entry name" value="RNaseH_sf"/>
</dbReference>
<feature type="region of interest" description="Disordered" evidence="6">
    <location>
        <begin position="552"/>
        <end position="603"/>
    </location>
</feature>
<reference evidence="10" key="1">
    <citation type="submission" date="2013-09" db="EMBL/GenBank/DDBJ databases">
        <title>Corchorus olitorius genome sequencing.</title>
        <authorList>
            <person name="Alam M."/>
            <person name="Haque M.S."/>
            <person name="Islam M.S."/>
            <person name="Emdad E.M."/>
            <person name="Islam M.M."/>
            <person name="Ahmed B."/>
            <person name="Halim A."/>
            <person name="Hossen Q.M.M."/>
            <person name="Hossain M.Z."/>
            <person name="Ahmed R."/>
            <person name="Khan M.M."/>
            <person name="Islam R."/>
            <person name="Rashid M.M."/>
            <person name="Khan S.A."/>
            <person name="Rahman M.S."/>
            <person name="Alam M."/>
            <person name="Yahiya A.S."/>
            <person name="Khan M.S."/>
            <person name="Azam M.S."/>
            <person name="Haque T."/>
            <person name="Lashkar M.Z.H."/>
            <person name="Akhand A.I."/>
            <person name="Morshed G."/>
            <person name="Roy S."/>
            <person name="Uddin K.S."/>
            <person name="Rabeya T."/>
            <person name="Hossain A.S."/>
            <person name="Chowdhury A."/>
            <person name="Snigdha A.R."/>
            <person name="Mortoza M.S."/>
            <person name="Matin S.A."/>
            <person name="Hoque S.M.E."/>
            <person name="Islam M.K."/>
            <person name="Roy D.K."/>
            <person name="Haider R."/>
            <person name="Moosa M.M."/>
            <person name="Elias S.M."/>
            <person name="Hasan A.M."/>
            <person name="Jahan S."/>
            <person name="Shafiuddin M."/>
            <person name="Mahmood N."/>
            <person name="Shommy N.S."/>
        </authorList>
    </citation>
    <scope>NUCLEOTIDE SEQUENCE [LARGE SCALE GENOMIC DNA]</scope>
    <source>
        <strain evidence="10">cv. O-4</strain>
    </source>
</reference>
<dbReference type="InterPro" id="IPR049914">
    <property type="entry name" value="PHD1-3/5-6"/>
</dbReference>
<evidence type="ECO:0000256" key="2">
    <source>
        <dbReference type="ARBA" id="ARBA00022771"/>
    </source>
</evidence>
<dbReference type="Pfam" id="PF23121">
    <property type="entry name" value="SPOC_AIPP2"/>
    <property type="match status" value="1"/>
</dbReference>
<dbReference type="OrthoDB" id="651601at2759"/>
<keyword evidence="1" id="KW-0479">Metal-binding</keyword>
<dbReference type="STRING" id="93759.A0A1R3KLQ4"/>
<evidence type="ECO:0000313" key="9">
    <source>
        <dbReference type="EMBL" id="OMP08004.1"/>
    </source>
</evidence>
<evidence type="ECO:0000259" key="7">
    <source>
        <dbReference type="Pfam" id="PF13456"/>
    </source>
</evidence>
<feature type="domain" description="AIPP2-like SPOC-like" evidence="8">
    <location>
        <begin position="343"/>
        <end position="478"/>
    </location>
</feature>
<dbReference type="InterPro" id="IPR044730">
    <property type="entry name" value="RNase_H-like_dom_plant"/>
</dbReference>
<keyword evidence="10" id="KW-1185">Reference proteome</keyword>
<keyword evidence="2" id="KW-0863">Zinc-finger</keyword>
<dbReference type="Pfam" id="PF13456">
    <property type="entry name" value="RVT_3"/>
    <property type="match status" value="1"/>
</dbReference>
<dbReference type="InterPro" id="IPR013083">
    <property type="entry name" value="Znf_RING/FYVE/PHD"/>
</dbReference>
<name>A0A1R3KLQ4_9ROSI</name>
<dbReference type="Gene3D" id="3.30.40.10">
    <property type="entry name" value="Zinc/RING finger domain, C3HC4 (zinc finger)"/>
    <property type="match status" value="1"/>
</dbReference>
<dbReference type="PANTHER" id="PTHR33304:SF36">
    <property type="entry name" value="GB|AAF26970.1-RELATED"/>
    <property type="match status" value="1"/>
</dbReference>
<dbReference type="GO" id="GO:0008270">
    <property type="term" value="F:zinc ion binding"/>
    <property type="evidence" value="ECO:0007669"/>
    <property type="project" value="UniProtKB-KW"/>
</dbReference>
<feature type="compositionally biased region" description="Polar residues" evidence="6">
    <location>
        <begin position="566"/>
        <end position="577"/>
    </location>
</feature>
<dbReference type="InterPro" id="IPR002156">
    <property type="entry name" value="RNaseH_domain"/>
</dbReference>
<dbReference type="GO" id="GO:0003676">
    <property type="term" value="F:nucleic acid binding"/>
    <property type="evidence" value="ECO:0007669"/>
    <property type="project" value="InterPro"/>
</dbReference>
<dbReference type="GO" id="GO:0140566">
    <property type="term" value="F:histone reader activity"/>
    <property type="evidence" value="ECO:0007669"/>
    <property type="project" value="InterPro"/>
</dbReference>
<evidence type="ECO:0000256" key="6">
    <source>
        <dbReference type="SAM" id="MobiDB-lite"/>
    </source>
</evidence>
<feature type="region of interest" description="Disordered" evidence="6">
    <location>
        <begin position="176"/>
        <end position="203"/>
    </location>
</feature>
<dbReference type="GO" id="GO:0004523">
    <property type="term" value="F:RNA-DNA hybrid ribonuclease activity"/>
    <property type="evidence" value="ECO:0007669"/>
    <property type="project" value="InterPro"/>
</dbReference>
<dbReference type="PANTHER" id="PTHR33304">
    <property type="match status" value="1"/>
</dbReference>
<feature type="domain" description="RNase H type-1" evidence="7">
    <location>
        <begin position="754"/>
        <end position="863"/>
    </location>
</feature>